<evidence type="ECO:0000256" key="1">
    <source>
        <dbReference type="ARBA" id="ARBA00004236"/>
    </source>
</evidence>
<dbReference type="Gene3D" id="3.30.870.10">
    <property type="entry name" value="Endonuclease Chain A"/>
    <property type="match status" value="2"/>
</dbReference>
<dbReference type="InterPro" id="IPR001736">
    <property type="entry name" value="PLipase_D/transphosphatidylase"/>
</dbReference>
<keyword evidence="12" id="KW-1185">Reference proteome</keyword>
<dbReference type="Proteomes" id="UP001377337">
    <property type="component" value="Chromosome"/>
</dbReference>
<keyword evidence="2" id="KW-1003">Cell membrane</keyword>
<dbReference type="InterPro" id="IPR025202">
    <property type="entry name" value="PLD-like_dom"/>
</dbReference>
<proteinExistence type="predicted"/>
<organism evidence="11 12">
    <name type="scientific">Metabacillus sediminis</name>
    <dbReference type="NCBI Taxonomy" id="3117746"/>
    <lineage>
        <taxon>Bacteria</taxon>
        <taxon>Bacillati</taxon>
        <taxon>Bacillota</taxon>
        <taxon>Bacilli</taxon>
        <taxon>Bacillales</taxon>
        <taxon>Bacillaceae</taxon>
        <taxon>Metabacillus</taxon>
    </lineage>
</organism>
<accession>A0ABZ2NBX3</accession>
<dbReference type="InterPro" id="IPR022924">
    <property type="entry name" value="Cardiolipin_synthase"/>
</dbReference>
<gene>
    <name evidence="11" type="primary">cls</name>
    <name evidence="11" type="ORF">WCV65_11085</name>
</gene>
<feature type="signal peptide" evidence="9">
    <location>
        <begin position="1"/>
        <end position="22"/>
    </location>
</feature>
<dbReference type="NCBIfam" id="TIGR04265">
    <property type="entry name" value="bac_cardiolipin"/>
    <property type="match status" value="1"/>
</dbReference>
<evidence type="ECO:0000256" key="2">
    <source>
        <dbReference type="ARBA" id="ARBA00022475"/>
    </source>
</evidence>
<keyword evidence="4" id="KW-0812">Transmembrane</keyword>
<comment type="subcellular location">
    <subcellularLocation>
        <location evidence="1">Cell membrane</location>
    </subcellularLocation>
</comment>
<keyword evidence="5" id="KW-0677">Repeat</keyword>
<dbReference type="EC" id="2.7.8.-" evidence="8"/>
<name>A0ABZ2NBX3_9BACI</name>
<evidence type="ECO:0000259" key="10">
    <source>
        <dbReference type="PROSITE" id="PS50035"/>
    </source>
</evidence>
<evidence type="ECO:0000256" key="6">
    <source>
        <dbReference type="ARBA" id="ARBA00022989"/>
    </source>
</evidence>
<sequence>MLKKIIIILFLSAAALTGIAYTAVNDVKSGAESYNRQHPILASPISTGDASLFTDGKTLIRSLYKDIEEAQSFIYIHFFIIRDDAVSKEFFALLQKKAEQGVDVKLSVDAIGGNDITKLMIRELEKSGAQFANSRPLSYQHFFYRLNHRNHRKIAVIDGRLSYIGGFNIGEEYLGNDPRFGYWRDYHVRLTGSGSEEITKQFLKDWKEDTGKTIQPPISKTHSTGSDRYQFVFSTGDDLEKKLIGMIHNAKSSIMIATPYFIPTDELMKSLLASLKRGVKIELLIPDKPDYWYTKPPSYPRTKKLLENGAVIYLYRKGFFHGKVMVIDDYVADIGTANWDKRSLFINDEANCFFYSKSFIAETKKELRKDFSSSRILTEDMYDQIPFWEKMLERTPEWIYELF</sequence>
<feature type="domain" description="PLD phosphodiesterase" evidence="10">
    <location>
        <begin position="146"/>
        <end position="173"/>
    </location>
</feature>
<feature type="chain" id="PRO_5046370932" description="Cardiolipin synthase" evidence="9">
    <location>
        <begin position="23"/>
        <end position="403"/>
    </location>
</feature>
<feature type="domain" description="PLD phosphodiesterase" evidence="10">
    <location>
        <begin position="316"/>
        <end position="343"/>
    </location>
</feature>
<evidence type="ECO:0000313" key="12">
    <source>
        <dbReference type="Proteomes" id="UP001377337"/>
    </source>
</evidence>
<dbReference type="SUPFAM" id="SSF56024">
    <property type="entry name" value="Phospholipase D/nuclease"/>
    <property type="match status" value="2"/>
</dbReference>
<dbReference type="PROSITE" id="PS50035">
    <property type="entry name" value="PLD"/>
    <property type="match status" value="2"/>
</dbReference>
<dbReference type="Pfam" id="PF13091">
    <property type="entry name" value="PLDc_2"/>
    <property type="match status" value="2"/>
</dbReference>
<evidence type="ECO:0000256" key="9">
    <source>
        <dbReference type="SAM" id="SignalP"/>
    </source>
</evidence>
<evidence type="ECO:0000313" key="11">
    <source>
        <dbReference type="EMBL" id="WXB95125.1"/>
    </source>
</evidence>
<keyword evidence="9" id="KW-0732">Signal</keyword>
<evidence type="ECO:0000256" key="8">
    <source>
        <dbReference type="NCBIfam" id="TIGR04265"/>
    </source>
</evidence>
<reference evidence="11 12" key="1">
    <citation type="submission" date="2024-02" db="EMBL/GenBank/DDBJ databases">
        <title>Seven novel Bacillus-like species.</title>
        <authorList>
            <person name="Liu G."/>
        </authorList>
    </citation>
    <scope>NUCLEOTIDE SEQUENCE [LARGE SCALE GENOMIC DNA]</scope>
    <source>
        <strain evidence="11 12">FJAT-52054</strain>
    </source>
</reference>
<protein>
    <recommendedName>
        <fullName evidence="8">Cardiolipin synthase</fullName>
        <ecNumber evidence="8">2.7.8.-</ecNumber>
    </recommendedName>
</protein>
<keyword evidence="7" id="KW-0472">Membrane</keyword>
<dbReference type="PANTHER" id="PTHR21248:SF7">
    <property type="entry name" value="MINOR CARDIOLIPIN SYNTHASE CLSB"/>
    <property type="match status" value="1"/>
</dbReference>
<evidence type="ECO:0000256" key="7">
    <source>
        <dbReference type="ARBA" id="ARBA00023136"/>
    </source>
</evidence>
<dbReference type="SMART" id="SM00155">
    <property type="entry name" value="PLDc"/>
    <property type="match status" value="2"/>
</dbReference>
<dbReference type="CDD" id="cd09110">
    <property type="entry name" value="PLDc_CLS_1"/>
    <property type="match status" value="1"/>
</dbReference>
<dbReference type="PANTHER" id="PTHR21248">
    <property type="entry name" value="CARDIOLIPIN SYNTHASE"/>
    <property type="match status" value="1"/>
</dbReference>
<dbReference type="EMBL" id="CP147407">
    <property type="protein sequence ID" value="WXB95125.1"/>
    <property type="molecule type" value="Genomic_DNA"/>
</dbReference>
<evidence type="ECO:0000256" key="3">
    <source>
        <dbReference type="ARBA" id="ARBA00022679"/>
    </source>
</evidence>
<keyword evidence="6" id="KW-1133">Transmembrane helix</keyword>
<keyword evidence="3" id="KW-0808">Transferase</keyword>
<evidence type="ECO:0000256" key="4">
    <source>
        <dbReference type="ARBA" id="ARBA00022692"/>
    </source>
</evidence>
<evidence type="ECO:0000256" key="5">
    <source>
        <dbReference type="ARBA" id="ARBA00022737"/>
    </source>
</evidence>
<dbReference type="RefSeq" id="WP_338776459.1">
    <property type="nucleotide sequence ID" value="NZ_CP147407.1"/>
</dbReference>
<dbReference type="CDD" id="cd09112">
    <property type="entry name" value="PLDc_CLS_2"/>
    <property type="match status" value="1"/>
</dbReference>